<keyword evidence="9" id="KW-0159">Chromosome partition</keyword>
<keyword evidence="11" id="KW-0206">Cytoskeleton</keyword>
<evidence type="ECO:0000256" key="9">
    <source>
        <dbReference type="ARBA" id="ARBA00022829"/>
    </source>
</evidence>
<evidence type="ECO:0000256" key="5">
    <source>
        <dbReference type="ARBA" id="ARBA00020497"/>
    </source>
</evidence>
<keyword evidence="6" id="KW-0158">Chromosome</keyword>
<protein>
    <recommendedName>
        <fullName evidence="5">DASH complex subunit DAM1</fullName>
    </recommendedName>
    <alternativeName>
        <fullName evidence="14">Outer kinetochore protein DAM1</fullName>
    </alternativeName>
</protein>
<keyword evidence="17" id="KW-1185">Reference proteome</keyword>
<evidence type="ECO:0000313" key="17">
    <source>
        <dbReference type="Proteomes" id="UP000814176"/>
    </source>
</evidence>
<gene>
    <name evidence="16" type="ORF">C8Q71DRAFT_760270</name>
</gene>
<accession>A0ABQ8KEA8</accession>
<reference evidence="16 17" key="1">
    <citation type="journal article" date="2021" name="Environ. Microbiol.">
        <title>Gene family expansions and transcriptome signatures uncover fungal adaptations to wood decay.</title>
        <authorList>
            <person name="Hage H."/>
            <person name="Miyauchi S."/>
            <person name="Viragh M."/>
            <person name="Drula E."/>
            <person name="Min B."/>
            <person name="Chaduli D."/>
            <person name="Navarro D."/>
            <person name="Favel A."/>
            <person name="Norest M."/>
            <person name="Lesage-Meessen L."/>
            <person name="Balint B."/>
            <person name="Merenyi Z."/>
            <person name="de Eugenio L."/>
            <person name="Morin E."/>
            <person name="Martinez A.T."/>
            <person name="Baldrian P."/>
            <person name="Stursova M."/>
            <person name="Martinez M.J."/>
            <person name="Novotny C."/>
            <person name="Magnuson J.K."/>
            <person name="Spatafora J.W."/>
            <person name="Maurice S."/>
            <person name="Pangilinan J."/>
            <person name="Andreopoulos W."/>
            <person name="LaButti K."/>
            <person name="Hundley H."/>
            <person name="Na H."/>
            <person name="Kuo A."/>
            <person name="Barry K."/>
            <person name="Lipzen A."/>
            <person name="Henrissat B."/>
            <person name="Riley R."/>
            <person name="Ahrendt S."/>
            <person name="Nagy L.G."/>
            <person name="Grigoriev I.V."/>
            <person name="Martin F."/>
            <person name="Rosso M.N."/>
        </authorList>
    </citation>
    <scope>NUCLEOTIDE SEQUENCE [LARGE SCALE GENOMIC DNA]</scope>
    <source>
        <strain evidence="16 17">CIRM-BRFM 1785</strain>
    </source>
</reference>
<evidence type="ECO:0000256" key="15">
    <source>
        <dbReference type="SAM" id="MobiDB-lite"/>
    </source>
</evidence>
<dbReference type="Proteomes" id="UP000814176">
    <property type="component" value="Unassembled WGS sequence"/>
</dbReference>
<keyword evidence="12" id="KW-0539">Nucleus</keyword>
<feature type="compositionally biased region" description="Low complexity" evidence="15">
    <location>
        <begin position="132"/>
        <end position="143"/>
    </location>
</feature>
<dbReference type="RefSeq" id="XP_047778334.1">
    <property type="nucleotide sequence ID" value="XM_047923824.1"/>
</dbReference>
<name>A0ABQ8KEA8_9APHY</name>
<evidence type="ECO:0000256" key="6">
    <source>
        <dbReference type="ARBA" id="ARBA00022454"/>
    </source>
</evidence>
<organism evidence="16 17">
    <name type="scientific">Rhodofomes roseus</name>
    <dbReference type="NCBI Taxonomy" id="34475"/>
    <lineage>
        <taxon>Eukaryota</taxon>
        <taxon>Fungi</taxon>
        <taxon>Dikarya</taxon>
        <taxon>Basidiomycota</taxon>
        <taxon>Agaricomycotina</taxon>
        <taxon>Agaricomycetes</taxon>
        <taxon>Polyporales</taxon>
        <taxon>Rhodofomes</taxon>
    </lineage>
</organism>
<dbReference type="PANTHER" id="PTHR28113">
    <property type="entry name" value="DASH COMPLEX SUBUNIT DAM1"/>
    <property type="match status" value="1"/>
</dbReference>
<evidence type="ECO:0000256" key="14">
    <source>
        <dbReference type="ARBA" id="ARBA00030453"/>
    </source>
</evidence>
<evidence type="ECO:0000256" key="12">
    <source>
        <dbReference type="ARBA" id="ARBA00023242"/>
    </source>
</evidence>
<evidence type="ECO:0000313" key="16">
    <source>
        <dbReference type="EMBL" id="KAH9836049.1"/>
    </source>
</evidence>
<evidence type="ECO:0000256" key="1">
    <source>
        <dbReference type="ARBA" id="ARBA00004123"/>
    </source>
</evidence>
<keyword evidence="7" id="KW-0963">Cytoplasm</keyword>
<dbReference type="EMBL" id="JADCUA010000011">
    <property type="protein sequence ID" value="KAH9836049.1"/>
    <property type="molecule type" value="Genomic_DNA"/>
</dbReference>
<comment type="subcellular location">
    <subcellularLocation>
        <location evidence="3">Chromosome</location>
        <location evidence="3">Centromere</location>
        <location evidence="3">Kinetochore</location>
    </subcellularLocation>
    <subcellularLocation>
        <location evidence="2">Cytoplasm</location>
        <location evidence="2">Cytoskeleton</location>
        <location evidence="2">Spindle</location>
    </subcellularLocation>
    <subcellularLocation>
        <location evidence="1">Nucleus</location>
    </subcellularLocation>
</comment>
<evidence type="ECO:0000256" key="2">
    <source>
        <dbReference type="ARBA" id="ARBA00004186"/>
    </source>
</evidence>
<sequence>MNTVPAPQRTPLRRVSQGSLFRLSRSTAYPDAPHGLGFLEPALGELLDEAEALNNSVQGLRNLGDALSTFNESFASWLYVMNMNALTVDWPQAPTTASYELAARRAEGDAAAALEALRATEAAANRPPTPDSPTFRTTTTAPPGDEPGNETVLAGATAASANTAASGSKVPTKKKVVKPKLTAKEKKERGFLVEKVANALPLEYRGSDPNLRRWLEQIVDGFLDRAGRGVGILELVKPPDLNQARVNKCLIALVNRKIVQKDNSTGAVLYHWHGLPA</sequence>
<dbReference type="InterPro" id="IPR013962">
    <property type="entry name" value="DASH_Dam1"/>
</dbReference>
<comment type="similarity">
    <text evidence="4">Belongs to the DASH complex DAM1 family.</text>
</comment>
<evidence type="ECO:0000256" key="8">
    <source>
        <dbReference type="ARBA" id="ARBA00022701"/>
    </source>
</evidence>
<dbReference type="Pfam" id="PF08653">
    <property type="entry name" value="DASH_Dam1"/>
    <property type="match status" value="1"/>
</dbReference>
<keyword evidence="10" id="KW-0995">Kinetochore</keyword>
<evidence type="ECO:0000256" key="13">
    <source>
        <dbReference type="ARBA" id="ARBA00023328"/>
    </source>
</evidence>
<feature type="region of interest" description="Disordered" evidence="15">
    <location>
        <begin position="119"/>
        <end position="150"/>
    </location>
</feature>
<evidence type="ECO:0000256" key="10">
    <source>
        <dbReference type="ARBA" id="ARBA00022838"/>
    </source>
</evidence>
<evidence type="ECO:0000256" key="11">
    <source>
        <dbReference type="ARBA" id="ARBA00023212"/>
    </source>
</evidence>
<keyword evidence="13" id="KW-0137">Centromere</keyword>
<dbReference type="PANTHER" id="PTHR28113:SF1">
    <property type="entry name" value="DASH COMPLEX SUBUNIT DAM1"/>
    <property type="match status" value="1"/>
</dbReference>
<proteinExistence type="inferred from homology"/>
<dbReference type="GeneID" id="72004556"/>
<evidence type="ECO:0000256" key="3">
    <source>
        <dbReference type="ARBA" id="ARBA00004629"/>
    </source>
</evidence>
<comment type="caution">
    <text evidence="16">The sequence shown here is derived from an EMBL/GenBank/DDBJ whole genome shotgun (WGS) entry which is preliminary data.</text>
</comment>
<keyword evidence="8" id="KW-0493">Microtubule</keyword>
<evidence type="ECO:0000256" key="4">
    <source>
        <dbReference type="ARBA" id="ARBA00010073"/>
    </source>
</evidence>
<evidence type="ECO:0000256" key="7">
    <source>
        <dbReference type="ARBA" id="ARBA00022490"/>
    </source>
</evidence>